<dbReference type="AlphaFoldDB" id="A0A1H5UAD6"/>
<sequence>MTARVTAPATTSVAAFTTASATIPVTTPVMRLTTVGNPWTVCCRQSTKNFNAALET</sequence>
<evidence type="ECO:0000313" key="3">
    <source>
        <dbReference type="Proteomes" id="UP000236732"/>
    </source>
</evidence>
<evidence type="ECO:0000313" key="2">
    <source>
        <dbReference type="EMBL" id="SEF72075.1"/>
    </source>
</evidence>
<dbReference type="EMBL" id="FNVT01000001">
    <property type="protein sequence ID" value="SEF72075.1"/>
    <property type="molecule type" value="Genomic_DNA"/>
</dbReference>
<organism evidence="2 3">
    <name type="scientific">Nonomuraea solani</name>
    <dbReference type="NCBI Taxonomy" id="1144553"/>
    <lineage>
        <taxon>Bacteria</taxon>
        <taxon>Bacillati</taxon>
        <taxon>Actinomycetota</taxon>
        <taxon>Actinomycetes</taxon>
        <taxon>Streptosporangiales</taxon>
        <taxon>Streptosporangiaceae</taxon>
        <taxon>Nonomuraea</taxon>
    </lineage>
</organism>
<gene>
    <name evidence="2" type="ORF">SAMN05444920_101464</name>
</gene>
<evidence type="ECO:0000256" key="1">
    <source>
        <dbReference type="SAM" id="SignalP"/>
    </source>
</evidence>
<accession>A0A1H5UAD6</accession>
<feature type="chain" id="PRO_5009285922" evidence="1">
    <location>
        <begin position="22"/>
        <end position="56"/>
    </location>
</feature>
<feature type="signal peptide" evidence="1">
    <location>
        <begin position="1"/>
        <end position="21"/>
    </location>
</feature>
<keyword evidence="1" id="KW-0732">Signal</keyword>
<name>A0A1H5UAD6_9ACTN</name>
<keyword evidence="3" id="KW-1185">Reference proteome</keyword>
<protein>
    <submittedName>
        <fullName evidence="2">Uncharacterized protein</fullName>
    </submittedName>
</protein>
<proteinExistence type="predicted"/>
<reference evidence="2 3" key="1">
    <citation type="submission" date="2016-10" db="EMBL/GenBank/DDBJ databases">
        <authorList>
            <person name="de Groot N.N."/>
        </authorList>
    </citation>
    <scope>NUCLEOTIDE SEQUENCE [LARGE SCALE GENOMIC DNA]</scope>
    <source>
        <strain evidence="2 3">CGMCC 4.7037</strain>
    </source>
</reference>
<dbReference type="Proteomes" id="UP000236732">
    <property type="component" value="Unassembled WGS sequence"/>
</dbReference>